<dbReference type="EMBL" id="JAOAOG010000010">
    <property type="protein sequence ID" value="KAJ6255182.1"/>
    <property type="molecule type" value="Genomic_DNA"/>
</dbReference>
<reference evidence="1" key="1">
    <citation type="submission" date="2022-08" db="EMBL/GenBank/DDBJ databases">
        <title>Novel sulfate-reducing endosymbionts in the free-living metamonad Anaeramoeba.</title>
        <authorList>
            <person name="Jerlstrom-Hultqvist J."/>
            <person name="Cepicka I."/>
            <person name="Gallot-Lavallee L."/>
            <person name="Salas-Leiva D."/>
            <person name="Curtis B.A."/>
            <person name="Zahonova K."/>
            <person name="Pipaliya S."/>
            <person name="Dacks J."/>
            <person name="Roger A.J."/>
        </authorList>
    </citation>
    <scope>NUCLEOTIDE SEQUENCE</scope>
    <source>
        <strain evidence="1">Schooner1</strain>
    </source>
</reference>
<proteinExistence type="predicted"/>
<name>A0ABQ8ZE59_9EUKA</name>
<evidence type="ECO:0000313" key="1">
    <source>
        <dbReference type="EMBL" id="KAJ6255182.1"/>
    </source>
</evidence>
<keyword evidence="2" id="KW-1185">Reference proteome</keyword>
<protein>
    <submittedName>
        <fullName evidence="1">Uncharacterized protein</fullName>
    </submittedName>
</protein>
<evidence type="ECO:0000313" key="2">
    <source>
        <dbReference type="Proteomes" id="UP001150062"/>
    </source>
</evidence>
<comment type="caution">
    <text evidence="1">The sequence shown here is derived from an EMBL/GenBank/DDBJ whole genome shotgun (WGS) entry which is preliminary data.</text>
</comment>
<dbReference type="Proteomes" id="UP001150062">
    <property type="component" value="Unassembled WGS sequence"/>
</dbReference>
<gene>
    <name evidence="1" type="ORF">M0813_01205</name>
</gene>
<organism evidence="1 2">
    <name type="scientific">Anaeramoeba flamelloides</name>
    <dbReference type="NCBI Taxonomy" id="1746091"/>
    <lineage>
        <taxon>Eukaryota</taxon>
        <taxon>Metamonada</taxon>
        <taxon>Anaeramoebidae</taxon>
        <taxon>Anaeramoeba</taxon>
    </lineage>
</organism>
<sequence>MEITDELIEIEAEFYFFDYCYSEEFNEQSYKWILSSNKKKVTLYSYIDDDCANLNTTTSYQFNTFYDEHYKYFVHKVENGFVGRYKNCMKERAIRTIYMGYCVNVSPCGTCGGTSVQYSLDKKKEYLQEFIYKYDTSCGGKIYNSNKKKLDACDPNGNVYRLHDLPDELHDTNGTTNWVLRERIQILKILSKKHKKMKSAFGMDHIVPQPILEDTLLLATVGRFIQGKTTRTKQKNKRNPQLLCCELIWFTNYTYNSSNPTFKNPNNVIFES</sequence>
<accession>A0ABQ8ZE59</accession>